<feature type="domain" description="PKD" evidence="7">
    <location>
        <begin position="61"/>
        <end position="99"/>
    </location>
</feature>
<keyword evidence="2 6" id="KW-0812">Transmembrane</keyword>
<dbReference type="EMBL" id="BMIU01000032">
    <property type="protein sequence ID" value="GGF49521.1"/>
    <property type="molecule type" value="Genomic_DNA"/>
</dbReference>
<gene>
    <name evidence="8" type="ORF">GCM10011339_42640</name>
</gene>
<evidence type="ECO:0000313" key="9">
    <source>
        <dbReference type="Proteomes" id="UP000647339"/>
    </source>
</evidence>
<dbReference type="Proteomes" id="UP000647339">
    <property type="component" value="Unassembled WGS sequence"/>
</dbReference>
<dbReference type="PROSITE" id="PS50093">
    <property type="entry name" value="PKD"/>
    <property type="match status" value="3"/>
</dbReference>
<accession>A0ABQ1VCV3</accession>
<feature type="domain" description="PKD" evidence="7">
    <location>
        <begin position="499"/>
        <end position="546"/>
    </location>
</feature>
<reference evidence="9" key="1">
    <citation type="journal article" date="2019" name="Int. J. Syst. Evol. Microbiol.">
        <title>The Global Catalogue of Microorganisms (GCM) 10K type strain sequencing project: providing services to taxonomists for standard genome sequencing and annotation.</title>
        <authorList>
            <consortium name="The Broad Institute Genomics Platform"/>
            <consortium name="The Broad Institute Genome Sequencing Center for Infectious Disease"/>
            <person name="Wu L."/>
            <person name="Ma J."/>
        </authorList>
    </citation>
    <scope>NUCLEOTIDE SEQUENCE [LARGE SCALE GENOMIC DNA]</scope>
    <source>
        <strain evidence="9">CGMCC 1.15407</strain>
    </source>
</reference>
<dbReference type="PANTHER" id="PTHR46730:SF1">
    <property type="entry name" value="PLAT DOMAIN-CONTAINING PROTEIN"/>
    <property type="match status" value="1"/>
</dbReference>
<organism evidence="8 9">
    <name type="scientific">Echinicola rosea</name>
    <dbReference type="NCBI Taxonomy" id="1807691"/>
    <lineage>
        <taxon>Bacteria</taxon>
        <taxon>Pseudomonadati</taxon>
        <taxon>Bacteroidota</taxon>
        <taxon>Cytophagia</taxon>
        <taxon>Cytophagales</taxon>
        <taxon>Cyclobacteriaceae</taxon>
        <taxon>Echinicola</taxon>
    </lineage>
</organism>
<dbReference type="CDD" id="cd00146">
    <property type="entry name" value="PKD"/>
    <property type="match status" value="2"/>
</dbReference>
<dbReference type="PANTHER" id="PTHR46730">
    <property type="entry name" value="POLYCYSTIN-1"/>
    <property type="match status" value="1"/>
</dbReference>
<comment type="caution">
    <text evidence="8">The sequence shown here is derived from an EMBL/GenBank/DDBJ whole genome shotgun (WGS) entry which is preliminary data.</text>
</comment>
<dbReference type="SUPFAM" id="SSF49299">
    <property type="entry name" value="PKD domain"/>
    <property type="match status" value="7"/>
</dbReference>
<evidence type="ECO:0000259" key="7">
    <source>
        <dbReference type="PROSITE" id="PS50093"/>
    </source>
</evidence>
<dbReference type="InterPro" id="IPR000601">
    <property type="entry name" value="PKD_dom"/>
</dbReference>
<evidence type="ECO:0000256" key="4">
    <source>
        <dbReference type="ARBA" id="ARBA00022989"/>
    </source>
</evidence>
<keyword evidence="3" id="KW-0677">Repeat</keyword>
<dbReference type="NCBIfam" id="TIGR04131">
    <property type="entry name" value="Bac_Flav_CTERM"/>
    <property type="match status" value="1"/>
</dbReference>
<evidence type="ECO:0000256" key="3">
    <source>
        <dbReference type="ARBA" id="ARBA00022737"/>
    </source>
</evidence>
<evidence type="ECO:0000256" key="5">
    <source>
        <dbReference type="ARBA" id="ARBA00023136"/>
    </source>
</evidence>
<dbReference type="Pfam" id="PF19406">
    <property type="entry name" value="PKD_5"/>
    <property type="match status" value="2"/>
</dbReference>
<evidence type="ECO:0000256" key="1">
    <source>
        <dbReference type="ARBA" id="ARBA00004141"/>
    </source>
</evidence>
<keyword evidence="4 6" id="KW-1133">Transmembrane helix</keyword>
<dbReference type="InterPro" id="IPR035986">
    <property type="entry name" value="PKD_dom_sf"/>
</dbReference>
<dbReference type="Pfam" id="PF13573">
    <property type="entry name" value="SprB"/>
    <property type="match status" value="5"/>
</dbReference>
<evidence type="ECO:0000256" key="6">
    <source>
        <dbReference type="SAM" id="Phobius"/>
    </source>
</evidence>
<comment type="subcellular location">
    <subcellularLocation>
        <location evidence="1">Membrane</location>
        <topology evidence="1">Multi-pass membrane protein</topology>
    </subcellularLocation>
</comment>
<protein>
    <recommendedName>
        <fullName evidence="7">PKD domain-containing protein</fullName>
    </recommendedName>
</protein>
<feature type="domain" description="PKD" evidence="7">
    <location>
        <begin position="1492"/>
        <end position="1554"/>
    </location>
</feature>
<dbReference type="Gene3D" id="2.60.40.10">
    <property type="entry name" value="Immunoglobulins"/>
    <property type="match status" value="9"/>
</dbReference>
<dbReference type="InterPro" id="IPR025667">
    <property type="entry name" value="SprB_repeat"/>
</dbReference>
<proteinExistence type="predicted"/>
<feature type="transmembrane region" description="Helical" evidence="6">
    <location>
        <begin position="7"/>
        <end position="30"/>
    </location>
</feature>
<sequence length="1646" mass="173588">MKNSKRYFFLYTILLAAGFILATVAAYALVEKWHRPLIANELAIPIADFEFDTDVQCSMNDIAFTDLSTGDIVSYEWEFGDPNAGELNVSNEQNPVHQFVGTPGTATETFTVSLTVTEADGSQSTATQEITLNQAPSLAVGTEQDDVDFDDLQYVIICENDDSQFTFYNQSTTQETNVSYTLDWGDGSEPFTGTEWTELSHGYSMGVYRLTYSVTGPNGCTATEEYGIFVGSNPAVGLGNPGNTNVCGGQTLTFPITGTENNPTGTMYTVDYSDGSPPEIFSHPPPASVTHTFEESSCGVNSGSFPNSYSVSITASNPCSASAAVVSPIYVSEIPDPEFDAPEEPVCVDAPIPIQNLTEFGGEVTTNGQCEDLGIFVWEISPATGWELPEGTLGTQINPDAPNSWTNGSEIINPVFSEAGTYTIRLITGNRCGINEEVKTICVNEIPQPAFELSNTSGCGPLSVTTTNTSFVDTSCGEDAIYNWSVQYQGEFCGTGSDWEFAEGSDQNAPSPTFNFNGSGRYTINLSMITNCGTFSTSEEVEVYAPPVVELAPIPSVCEPTVITPQATVEGCDNGDVTYQWTFVGGTPSSSTSADPGEIDFGTPGEKSITLAVSSGCGTTSKTVSFSFDLPPVANAGEDGTICLGETIDLAAQITDTENLSFQWSSANNTPITDANSPAATASPTASTVFTLLVTDTETGCTSTDEVAVTVEPAPAITFSQSDQVICSGETTTPVILSSDPGTTLEWTADYGPVTGGTASGSTEIPAQPLINQTNTPAEVTITAMITSSTQGACAVQPATYTITVQPELAHQDAALEICNGETFSYLPENHIPGASYSWEILDADQINGASNNTEPAASIGQSLINTGNSAASATYQITPIRGACNGAPFLLTVTVIPSSNLTLTSTEQAICSGGTSQGVTISSNIPDATFSWTALANGVEGVVPSGNSATIPPMALTNPTDTPVDVVISVSSTAQSQGDCAANNLTHTITVYPDIVIQADISDVSGFPISCLGANDGQIEATISGGDGQYSYEWTGPNGFTSSAPLLEGLEAGTYQLTVQDGTGCASTASYTLEEPSQVQVNLVGSTPVYCAGEATGTIVIEASGGNPNVPYTYEWQKDGQPYPATGASISNLPAGTYAVTVLNGENCPTNFSAISITEPDSPLTIGYQKEDISCYGANDGSLTLDIQGGVAPYTVSWDFGSSQLAFTDLGPDTYTVTVEDQAGCIKTENITIEDAPIFQVTPQVNQISCSGANDGSIRLDLQQSDLDYSIRWDHGPELESLFNLSPGTYGVSIEQADGCSIRQEFNILEPSPLVIESQITDAIDCTDPQSGNISIGISGGTPPYSITWSNGATTTDLSGLTAGQYEVNVTDNAGCSVVRLMEIKRPSPITVNNIRDTRVSCETNQVTEEITLSVTGGTPPYAINWSGGEVTDGGLKMTTTESGLFIADITDGSGCVVSESFAVENPPTLVDAAVNSEAFATHNAHLAHFEVAFQSLSSGNITGYFWDFGDGSSSTEENPRHIYKSAGNYLATLLVTDSFGCTSETTLNVEVTDHFVMMPNVFSPNGDGLNDHFFPKFRLIAELEFMVLNKWGEVIYRTEDLNALGWDGTVNGTPADAGNYVYKLNFTTLDGRKDSMTDVFMLLK</sequence>
<evidence type="ECO:0000313" key="8">
    <source>
        <dbReference type="EMBL" id="GGF49521.1"/>
    </source>
</evidence>
<keyword evidence="5 6" id="KW-0472">Membrane</keyword>
<dbReference type="Gene3D" id="2.60.40.740">
    <property type="match status" value="1"/>
</dbReference>
<dbReference type="InterPro" id="IPR045828">
    <property type="entry name" value="PKD_Bacteroidetes"/>
</dbReference>
<dbReference type="InterPro" id="IPR022409">
    <property type="entry name" value="PKD/Chitinase_dom"/>
</dbReference>
<dbReference type="Pfam" id="PF18911">
    <property type="entry name" value="PKD_4"/>
    <property type="match status" value="2"/>
</dbReference>
<dbReference type="Pfam" id="PF13585">
    <property type="entry name" value="CHU_C"/>
    <property type="match status" value="1"/>
</dbReference>
<name>A0ABQ1VCV3_9BACT</name>
<dbReference type="RefSeq" id="WP_137402320.1">
    <property type="nucleotide sequence ID" value="NZ_BMIU01000032.1"/>
</dbReference>
<dbReference type="InterPro" id="IPR026341">
    <property type="entry name" value="T9SS_type_B"/>
</dbReference>
<dbReference type="SMART" id="SM00089">
    <property type="entry name" value="PKD"/>
    <property type="match status" value="5"/>
</dbReference>
<keyword evidence="9" id="KW-1185">Reference proteome</keyword>
<dbReference type="InterPro" id="IPR013783">
    <property type="entry name" value="Ig-like_fold"/>
</dbReference>
<evidence type="ECO:0000256" key="2">
    <source>
        <dbReference type="ARBA" id="ARBA00022692"/>
    </source>
</evidence>